<feature type="region of interest" description="Disordered" evidence="7">
    <location>
        <begin position="3666"/>
        <end position="3696"/>
    </location>
</feature>
<feature type="region of interest" description="Disordered" evidence="7">
    <location>
        <begin position="1489"/>
        <end position="1537"/>
    </location>
</feature>
<evidence type="ECO:0000256" key="6">
    <source>
        <dbReference type="SAM" id="Coils"/>
    </source>
</evidence>
<keyword evidence="6" id="KW-0175">Coiled coil</keyword>
<feature type="coiled-coil region" evidence="6">
    <location>
        <begin position="400"/>
        <end position="427"/>
    </location>
</feature>
<keyword evidence="5" id="KW-0479">Metal-binding</keyword>
<dbReference type="Gene3D" id="2.60.120.620">
    <property type="entry name" value="q2cbj1_9rhob like domain"/>
    <property type="match status" value="1"/>
</dbReference>
<dbReference type="InterPro" id="IPR044862">
    <property type="entry name" value="Pro_4_hyd_alph_FE2OG_OXY"/>
</dbReference>
<dbReference type="Pfam" id="PF12796">
    <property type="entry name" value="Ank_2"/>
    <property type="match status" value="2"/>
</dbReference>
<keyword evidence="3" id="KW-1015">Disulfide bond</keyword>
<comment type="caution">
    <text evidence="10">The sequence shown here is derived from an EMBL/GenBank/DDBJ whole genome shotgun (WGS) entry which is preliminary data.</text>
</comment>
<organism evidence="10 11">
    <name type="scientific">Symbiodinium microadriaticum</name>
    <name type="common">Dinoflagellate</name>
    <name type="synonym">Zooxanthella microadriatica</name>
    <dbReference type="NCBI Taxonomy" id="2951"/>
    <lineage>
        <taxon>Eukaryota</taxon>
        <taxon>Sar</taxon>
        <taxon>Alveolata</taxon>
        <taxon>Dinophyceae</taxon>
        <taxon>Suessiales</taxon>
        <taxon>Symbiodiniaceae</taxon>
        <taxon>Symbiodinium</taxon>
    </lineage>
</organism>
<keyword evidence="5" id="KW-0862">Zinc</keyword>
<dbReference type="Pfam" id="PF03372">
    <property type="entry name" value="Exo_endo_phos"/>
    <property type="match status" value="1"/>
</dbReference>
<feature type="compositionally biased region" description="Low complexity" evidence="7">
    <location>
        <begin position="1083"/>
        <end position="1095"/>
    </location>
</feature>
<dbReference type="InterPro" id="IPR005135">
    <property type="entry name" value="Endo/exonuclease/phosphatase"/>
</dbReference>
<dbReference type="SUPFAM" id="SSF51197">
    <property type="entry name" value="Clavaminate synthase-like"/>
    <property type="match status" value="1"/>
</dbReference>
<dbReference type="PROSITE" id="PS50157">
    <property type="entry name" value="ZINC_FINGER_C2H2_2"/>
    <property type="match status" value="1"/>
</dbReference>
<dbReference type="PROSITE" id="PS50088">
    <property type="entry name" value="ANK_REPEAT"/>
    <property type="match status" value="5"/>
</dbReference>
<feature type="region of interest" description="Disordered" evidence="7">
    <location>
        <begin position="3283"/>
        <end position="3313"/>
    </location>
</feature>
<reference evidence="10 11" key="1">
    <citation type="submission" date="2016-02" db="EMBL/GenBank/DDBJ databases">
        <title>Genome analysis of coral dinoflagellate symbionts highlights evolutionary adaptations to a symbiotic lifestyle.</title>
        <authorList>
            <person name="Aranda M."/>
            <person name="Li Y."/>
            <person name="Liew Y.J."/>
            <person name="Baumgarten S."/>
            <person name="Simakov O."/>
            <person name="Wilson M."/>
            <person name="Piel J."/>
            <person name="Ashoor H."/>
            <person name="Bougouffa S."/>
            <person name="Bajic V.B."/>
            <person name="Ryu T."/>
            <person name="Ravasi T."/>
            <person name="Bayer T."/>
            <person name="Micklem G."/>
            <person name="Kim H."/>
            <person name="Bhak J."/>
            <person name="Lajeunesse T.C."/>
            <person name="Voolstra C.R."/>
        </authorList>
    </citation>
    <scope>NUCLEOTIDE SEQUENCE [LARGE SCALE GENOMIC DNA]</scope>
    <source>
        <strain evidence="10 11">CCMP2467</strain>
    </source>
</reference>
<dbReference type="Pfam" id="PF13532">
    <property type="entry name" value="2OG-FeII_Oxy_2"/>
    <property type="match status" value="1"/>
</dbReference>
<dbReference type="PANTHER" id="PTHR24188:SF29">
    <property type="entry name" value="GH09064P"/>
    <property type="match status" value="1"/>
</dbReference>
<dbReference type="Gene3D" id="3.50.4.10">
    <property type="entry name" value="Hepatocyte Growth Factor"/>
    <property type="match status" value="2"/>
</dbReference>
<dbReference type="GO" id="GO:0008270">
    <property type="term" value="F:zinc ion binding"/>
    <property type="evidence" value="ECO:0007669"/>
    <property type="project" value="UniProtKB-KW"/>
</dbReference>
<evidence type="ECO:0000313" key="10">
    <source>
        <dbReference type="EMBL" id="OLQ01114.1"/>
    </source>
</evidence>
<dbReference type="GO" id="GO:0006508">
    <property type="term" value="P:proteolysis"/>
    <property type="evidence" value="ECO:0007669"/>
    <property type="project" value="InterPro"/>
</dbReference>
<dbReference type="Gene3D" id="1.25.40.20">
    <property type="entry name" value="Ankyrin repeat-containing domain"/>
    <property type="match status" value="2"/>
</dbReference>
<dbReference type="PROSITE" id="PS50297">
    <property type="entry name" value="ANK_REP_REGION"/>
    <property type="match status" value="5"/>
</dbReference>
<evidence type="ECO:0000256" key="7">
    <source>
        <dbReference type="SAM" id="MobiDB-lite"/>
    </source>
</evidence>
<dbReference type="InterPro" id="IPR027450">
    <property type="entry name" value="AlkB-like"/>
</dbReference>
<dbReference type="InterPro" id="IPR036691">
    <property type="entry name" value="Endo/exonu/phosph_ase_sf"/>
</dbReference>
<feature type="repeat" description="ANK" evidence="4">
    <location>
        <begin position="118"/>
        <end position="143"/>
    </location>
</feature>
<keyword evidence="11" id="KW-1185">Reference proteome</keyword>
<dbReference type="EMBL" id="LSRX01000305">
    <property type="protein sequence ID" value="OLQ01114.1"/>
    <property type="molecule type" value="Genomic_DNA"/>
</dbReference>
<dbReference type="PROSITE" id="PS00028">
    <property type="entry name" value="ZINC_FINGER_C2H2_1"/>
    <property type="match status" value="1"/>
</dbReference>
<keyword evidence="1" id="KW-0677">Repeat</keyword>
<dbReference type="Gene3D" id="3.60.10.10">
    <property type="entry name" value="Endonuclease/exonuclease/phosphatase"/>
    <property type="match status" value="1"/>
</dbReference>
<feature type="compositionally biased region" description="Basic residues" evidence="7">
    <location>
        <begin position="3669"/>
        <end position="3679"/>
    </location>
</feature>
<dbReference type="Proteomes" id="UP000186817">
    <property type="component" value="Unassembled WGS sequence"/>
</dbReference>
<feature type="repeat" description="ANK" evidence="4">
    <location>
        <begin position="259"/>
        <end position="287"/>
    </location>
</feature>
<dbReference type="Pfam" id="PF13640">
    <property type="entry name" value="2OG-FeII_Oxy_3"/>
    <property type="match status" value="1"/>
</dbReference>
<keyword evidence="2 4" id="KW-0040">ANK repeat</keyword>
<dbReference type="SUPFAM" id="SSF48403">
    <property type="entry name" value="Ankyrin repeat"/>
    <property type="match status" value="1"/>
</dbReference>
<feature type="repeat" description="ANK" evidence="4">
    <location>
        <begin position="225"/>
        <end position="257"/>
    </location>
</feature>
<keyword evidence="5" id="KW-0863">Zinc-finger</keyword>
<feature type="repeat" description="ANK" evidence="4">
    <location>
        <begin position="194"/>
        <end position="220"/>
    </location>
</feature>
<dbReference type="InterPro" id="IPR013087">
    <property type="entry name" value="Znf_C2H2_type"/>
</dbReference>
<feature type="domain" description="C2H2-type" evidence="8">
    <location>
        <begin position="2445"/>
        <end position="2473"/>
    </location>
</feature>
<dbReference type="GO" id="GO:0003824">
    <property type="term" value="F:catalytic activity"/>
    <property type="evidence" value="ECO:0007669"/>
    <property type="project" value="InterPro"/>
</dbReference>
<feature type="repeat" description="ANK" evidence="4">
    <location>
        <begin position="160"/>
        <end position="192"/>
    </location>
</feature>
<name>A0A1Q9E0Z8_SYMMI</name>
<accession>A0A1Q9E0Z8</accession>
<feature type="domain" description="Fe2OG dioxygenase" evidence="9">
    <location>
        <begin position="3848"/>
        <end position="3961"/>
    </location>
</feature>
<feature type="compositionally biased region" description="Acidic residues" evidence="7">
    <location>
        <begin position="3283"/>
        <end position="3299"/>
    </location>
</feature>
<dbReference type="InterPro" id="IPR002110">
    <property type="entry name" value="Ankyrin_rpt"/>
</dbReference>
<evidence type="ECO:0000259" key="8">
    <source>
        <dbReference type="PROSITE" id="PS50157"/>
    </source>
</evidence>
<dbReference type="OrthoDB" id="429160at2759"/>
<dbReference type="SUPFAM" id="SSF56219">
    <property type="entry name" value="DNase I-like"/>
    <property type="match status" value="1"/>
</dbReference>
<dbReference type="GO" id="GO:0005576">
    <property type="term" value="C:extracellular region"/>
    <property type="evidence" value="ECO:0007669"/>
    <property type="project" value="InterPro"/>
</dbReference>
<dbReference type="InterPro" id="IPR005123">
    <property type="entry name" value="Oxoglu/Fe-dep_dioxygenase_dom"/>
</dbReference>
<feature type="region of interest" description="Disordered" evidence="7">
    <location>
        <begin position="467"/>
        <end position="491"/>
    </location>
</feature>
<feature type="compositionally biased region" description="Pro residues" evidence="7">
    <location>
        <begin position="1100"/>
        <end position="1111"/>
    </location>
</feature>
<dbReference type="Gene3D" id="2.60.120.590">
    <property type="entry name" value="Alpha-ketoglutarate-dependent dioxygenase AlkB-like"/>
    <property type="match status" value="1"/>
</dbReference>
<dbReference type="InterPro" id="IPR036770">
    <property type="entry name" value="Ankyrin_rpt-contain_sf"/>
</dbReference>
<evidence type="ECO:0000313" key="11">
    <source>
        <dbReference type="Proteomes" id="UP000186817"/>
    </source>
</evidence>
<dbReference type="InterPro" id="IPR000177">
    <property type="entry name" value="Apple"/>
</dbReference>
<dbReference type="SMART" id="SM00223">
    <property type="entry name" value="APPLE"/>
    <property type="match status" value="2"/>
</dbReference>
<feature type="region of interest" description="Disordered" evidence="7">
    <location>
        <begin position="1083"/>
        <end position="1116"/>
    </location>
</feature>
<dbReference type="InterPro" id="IPR037151">
    <property type="entry name" value="AlkB-like_sf"/>
</dbReference>
<evidence type="ECO:0000256" key="5">
    <source>
        <dbReference type="PROSITE-ProRule" id="PRU00042"/>
    </source>
</evidence>
<evidence type="ECO:0000256" key="1">
    <source>
        <dbReference type="ARBA" id="ARBA00022737"/>
    </source>
</evidence>
<dbReference type="SMART" id="SM00248">
    <property type="entry name" value="ANK"/>
    <property type="match status" value="7"/>
</dbReference>
<protein>
    <submittedName>
        <fullName evidence="10">Ankyrin-1</fullName>
    </submittedName>
</protein>
<sequence>MLRICGAASGDMLASIKASDLDENAPLKSLKQWLRKEFGLPEFMVKLMHDCRCLEAEAQLRGLADAQLDLILLDQMPDGEKFSPKQQGEALHCLCAFRRLEAAKALLSRGADPDFRLHGDTPLDVAFRHRRWEVVQVLLDGGAKRLGNIDLHNINTAPDSGGTFLYKAAREGATLLVQFLLMAGAGIDKASGVDYDTPLGTACSNGHLDIARLLLEAGANKQKPRGSEPLMRACRNGHADIVLLLLEAGTDKDQVFRPHLCTPLSIACEGGHVNMVKLLLEKGASPNKICATREPGALYAASESGRAEIVELLLRSGFPAATAGPPVQLRRHQALVAMSRTTTSRDPSARADGRLTRTSATPAIQSALNHTRKAEGKVIRLKNALQDSGLFWKEYEAQMKEAFRKERIRFAKDRERLEKEIQDAEEAQGAGDVNMLEGPDADQVFEEWAREDDGAANAMLRRALAPAMTTPNRPTNAAPRSPQVGAPGLTPGAVPLGTPIAVNDPYYTTMSPAMTPAALQQQLQQEMMHGQIPVMPPGLTPIYEAPAPHAHATAPAPPLAPEAGVPISAGEHAEEGCGLGGTWRCGGYARLDLSEASEVWAAPEGLQEAISQATEFAEVQAESLHKAYGPEDAEVQPAFLAGEAGLDAAEMETSGAEELLGECGEQLTPVYPQVVPGSPVRGVIAVVERGPFRDDEGLFLSIDWLLQYLQEPPPDGWRLVIKGGQRQGEGVEFYPGEGSRFHRAEPKLPGDTNAGGMFLPPLRDMGDRSPLRPGVPPLQAALPEEAQANLLPTVRALFVMMIEGYRPEIIPVTLPVPCDIALAMHELQTFRLPEVKRLFPRLVPVPYQPVPGFAAEVLLDCRSFSGQLQAVFLPPVVNAALLRARAGIAWWRDVSVWVEPYIRPVGADEPVRLYQGSVVVFQVVGTPVPLLADLTAMLRDAGCWDHAVPMPFLFDPALWVLTDEGAFRFAIEGARPRRFVLAQVLEYDPARLVAVAPEPPIRNYCDQGAATEAVLVVSQRVPLDRGLRFPTCCNGAFPVSGTNLLRVFDATRLVMEFVPVQPPQPNAEVSSSEAGSTVVTLCSSSEGSSCSSSGSDTPPDEPPAGPPPPRPVYGQRRSCEIPPTAITAMVLASCLPMSESYSFDDGQYASILACALTTHLLVQIWVPAAFVFAILERAWRGMGAVSCKMADDPSFTAEAHWLLGCLCQATRILQTPQFALPRDLARLMQEEGSDDELEDDVLPQDVAVTFAILAPEYAPEFVTVVLQLPCTWEEAELLVPAARTTAPGVRFPHVRMQVVYVEEGHPVPTGYALALLLTSPAYWDDVRAFPAPALPDSYCIATEARHLLCSCDFGRPWSMRRNIASMIGSVRQHFHITPSKPPLCDIAVHGVKCRTLLAACDCGNHEDDCCAFFLDLRPVREGLRLRLSYGYALDLDFLLDVLTAEAPRGWRAQISDSPAVCGGRVFLEPDAVLTVDFIPDRGPVAAVAPETQAQDGSAPSEVPSSSAATLETHGSSAGQEGEQDAGQARVESNSDELDSATSSNLRFRSFIVLGQDYAPELVQLDLPAPTRVFDALASISAARKPRDRFCLPYLISVAPQPSGSYALILALPPWPVDGAYVAFDLSAIDGRMFVLQIAKRVERQDLLVAAGLVGSNDVDIYTRDMPWALPADFQVDLAHGDLVQFVPEEQTVAVATALADMLASPAHWRFALPTMNTFLGDTWVIHEAGAFFHQVRPERRQRSRLGILTVNLVAQMPKPRISDFCRCSDYCLDVCELLTRFVSRTPPGLQEDPERISCRYAAQPCHHGQSEPVDDGFSALRWRVGRHVSSQGPFGLHMHALRRALHRACLSESQSTMYRRRRLFAWTPQHNESGQQVVNNMTGRPAHSRLRMISWNAGGLAGHKYQEVLTWLQLEHEANRTVDICILVETCWQDSLEYTTSFQVPNSINWHVVHSTGRDRAGVLCMVRSSLISADRVRTAELLPGRLLHLRLMFQAPLDLVCTYQHAWNLQNKALRGSDKTTAMLKLRRRVWDQLDTWLSSIPRSHGCAIIGDLNQSVLADPPVSGSGLPSQHSTPHPDQSVFMDILRAHQCCVLNTSGRSGPSSRTFLSPGADRTQLGTQIDFVIVRGALIDNSVGVATALFVPHCQRLDDHSGMLTGKGHRPDRSVACGSFVHTSNTWDRKSRDGDACWQKKTDTVAEVVQLSDIYAVGYSVRHIIPGHLSNNRPPLYMLVEMEAGSQAAKLSVWYVVTTQQGPHMKFVINGQPMLIKLVPKHTYLGAVISYRRYESETFRHRLAIAKGPFTRLRVILHNRSVPLHLRLRLWKGCIWPALLHGLDCTGLLPEDFQTMQSQLIQQARSTAKSNFDFLKRLQIDDPVRRLRDALRRRSQQDDQLGPGLYPGTEQLQWRALVSGMLFDTPSTWQSQSQPVVRTRLVCVSGVLNEVFTCKECGQQFVTAAALKRHTYCMHMDQQQQEDRSEETQQARTQASMEHWYQGMPQCRHCMYKFTTWHAFFHHVSARCCESLRDIYNTDNPEATILPQLNEALVDSPDIVDLARGLTGCLAELKAIISMLTTLVLRQEIQLSVSSQGTAYVVFIKTQGQDNLAQSLYNIGQRWHQMKQSSPEKLTAPMRSVLFQHFVETIKNKFTQMLASPSSRSRAQELGLISDKDASIPGLRWDLTAKQHVPDPRIEVIQPEVIKASLERLLILGSKEFVVTRFHGMRKLSEEYSSPTLGMFLEIGNRTSEAKEAWEILYRLNQSAAWMAGMRLGNSSNFCYANALLKALIYAACQVHVQELLTLHKESFSLRDGRSVSCDELHMGEDVEISSGSHKGRHGAVLKCDPVSERFSVSLERALEVSAFDVEVLSCARAGAVPNAEQNCSADHCKMEARHPASCRDHCRSQGLQCLRAWYRGDGRCKEEGLLPCDHHRGGDKICECVPHVRPDLCFQKGLIFRPLNMPKQGRSQEPEALSCQRRCAKVFGCAHFSYWTDGGCHLQDEKAQLEGSDGVISGPASCLLQPAHRGAGGCLSEGVSYDPLDMKGQSRTSGSLKKCQQRCAGVRGCVHFSFWADGGCHLQDDRAVAKGSPGAMSGRPNCHLEAPAQGLAVENTSGVESLRGSSGACASLVDVQHHCQAAEGCKVVVAHMDRRSCEVYCEDEGLSCSAAWEGQACGASKPMDCDRLPGSATMTCHCVRSSKKSQHAHERHRHAKGAESSDSWGFHCNSDVEAWSEEKRWWCCRELEVGCETASAKSFSCDPSDDFEMWEEEKRRFCCREEGLCAEDGESEYSESEDGESEDGESAMLERETSEDGESYDCELLNQEAEAFEAMDWCCSHRGIGCREKPRCDAEVSWSSDDRRWCCEHEGLGCDELQASSASALTSSPSGSKCSCDTFLKWIPRGYQLPVCLPKFHAIVSQPRGFARGSSTVELWRMDRAASVEHCIREGLLPEELCRELRLLHLVAGVPGYRPNCTACTLLACPKWGWPALLRARELARDAAEDFFDEFGGLWPETTATVCWFPGSSLPVHTDDCKEYLSKRHVSVVIWLSSQGVDFEGGDFFFEVEGASGEPREVVSPRAGNAALFRASERHGLRTVLRGARLALNIWFTRDPSAAEDSRLLGPEGLVLGWGRGLSQRFFGAGPQRTWPEDEASGRLAKRTLAQANFPPRGRALRPRKKRSRCKEGLQPVSTSPLPPSRRARLAVAAHRKLLAVPGSKSPVWHGGHGHGFFRLVWRRERQVRAALPRWHQHGLLSIGPLRSPHSHDCGQLGGRSSALVEHNDYVPGLTIARGALGSALQRRLKKLADGLMTSQEGQLLNQSMRFGSDVPPWAYAIVRRIRRLRGFFTKPRAFDQLIVNAYRPGEGIRRHVDLLKFGDHVLGVCLGADATLTLRRIAEWALPVRAGRECALTDNDFDGRVVDVPVRAGDVYCLSGAARHQWTHEISPESICNGQRRVSKFTFQRPHLSGPSGLCMAGAHLRTHVLFGPRASMCETFSFLRFTSSSSARPFMGYDMDNTVQSSPLQAFDLGEPYVYPARKSPRDIFFGDR</sequence>
<dbReference type="PANTHER" id="PTHR24188">
    <property type="entry name" value="ANKYRIN REPEAT PROTEIN"/>
    <property type="match status" value="1"/>
</dbReference>
<evidence type="ECO:0000256" key="2">
    <source>
        <dbReference type="ARBA" id="ARBA00023043"/>
    </source>
</evidence>
<evidence type="ECO:0000256" key="4">
    <source>
        <dbReference type="PROSITE-ProRule" id="PRU00023"/>
    </source>
</evidence>
<evidence type="ECO:0000256" key="3">
    <source>
        <dbReference type="ARBA" id="ARBA00023157"/>
    </source>
</evidence>
<proteinExistence type="predicted"/>
<dbReference type="PROSITE" id="PS51471">
    <property type="entry name" value="FE2OG_OXY"/>
    <property type="match status" value="2"/>
</dbReference>
<gene>
    <name evidence="10" type="primary">ANK1</name>
    <name evidence="10" type="ORF">AK812_SmicGene16168</name>
</gene>
<feature type="compositionally biased region" description="Low complexity" evidence="7">
    <location>
        <begin position="1497"/>
        <end position="1508"/>
    </location>
</feature>
<dbReference type="SMART" id="SM00355">
    <property type="entry name" value="ZnF_C2H2"/>
    <property type="match status" value="2"/>
</dbReference>
<feature type="domain" description="Fe2OG dioxygenase" evidence="9">
    <location>
        <begin position="3510"/>
        <end position="3608"/>
    </location>
</feature>
<evidence type="ECO:0000259" key="9">
    <source>
        <dbReference type="PROSITE" id="PS51471"/>
    </source>
</evidence>